<evidence type="ECO:0000259" key="1">
    <source>
        <dbReference type="Pfam" id="PF00248"/>
    </source>
</evidence>
<comment type="caution">
    <text evidence="2">The sequence shown here is derived from an EMBL/GenBank/DDBJ whole genome shotgun (WGS) entry which is preliminary data.</text>
</comment>
<dbReference type="Pfam" id="PF00248">
    <property type="entry name" value="Aldo_ket_red"/>
    <property type="match status" value="1"/>
</dbReference>
<dbReference type="Proteomes" id="UP000605848">
    <property type="component" value="Unassembled WGS sequence"/>
</dbReference>
<name>A0A937CYK3_9HYPH</name>
<gene>
    <name evidence="2" type="ORF">JKG68_16430</name>
</gene>
<dbReference type="InterPro" id="IPR023210">
    <property type="entry name" value="NADP_OxRdtase_dom"/>
</dbReference>
<dbReference type="InterPro" id="IPR036812">
    <property type="entry name" value="NAD(P)_OxRdtase_dom_sf"/>
</dbReference>
<dbReference type="RefSeq" id="WP_202061522.1">
    <property type="nucleotide sequence ID" value="NZ_JAEQMY010000023.1"/>
</dbReference>
<dbReference type="CDD" id="cd19086">
    <property type="entry name" value="AKR_AKR11C1"/>
    <property type="match status" value="1"/>
</dbReference>
<dbReference type="InterPro" id="IPR053135">
    <property type="entry name" value="AKR2_Oxidoreductase"/>
</dbReference>
<feature type="domain" description="NADP-dependent oxidoreductase" evidence="1">
    <location>
        <begin position="15"/>
        <end position="311"/>
    </location>
</feature>
<reference evidence="2" key="1">
    <citation type="submission" date="2021-01" db="EMBL/GenBank/DDBJ databases">
        <title>Microvirga sp.</title>
        <authorList>
            <person name="Kim M.K."/>
        </authorList>
    </citation>
    <scope>NUCLEOTIDE SEQUENCE</scope>
    <source>
        <strain evidence="2">5420S-16</strain>
    </source>
</reference>
<dbReference type="AlphaFoldDB" id="A0A937CYK3"/>
<evidence type="ECO:0000313" key="2">
    <source>
        <dbReference type="EMBL" id="MBL0405554.1"/>
    </source>
</evidence>
<dbReference type="Gene3D" id="3.20.20.100">
    <property type="entry name" value="NADP-dependent oxidoreductase domain"/>
    <property type="match status" value="1"/>
</dbReference>
<evidence type="ECO:0000313" key="3">
    <source>
        <dbReference type="Proteomes" id="UP000605848"/>
    </source>
</evidence>
<organism evidence="2 3">
    <name type="scientific">Microvirga aerilata</name>
    <dbReference type="NCBI Taxonomy" id="670292"/>
    <lineage>
        <taxon>Bacteria</taxon>
        <taxon>Pseudomonadati</taxon>
        <taxon>Pseudomonadota</taxon>
        <taxon>Alphaproteobacteria</taxon>
        <taxon>Hyphomicrobiales</taxon>
        <taxon>Methylobacteriaceae</taxon>
        <taxon>Microvirga</taxon>
    </lineage>
</organism>
<dbReference type="PANTHER" id="PTHR43312">
    <property type="entry name" value="D-THREO-ALDOSE 1-DEHYDROGENASE"/>
    <property type="match status" value="1"/>
</dbReference>
<dbReference type="PANTHER" id="PTHR43312:SF1">
    <property type="entry name" value="NADP-DEPENDENT OXIDOREDUCTASE DOMAIN-CONTAINING PROTEIN"/>
    <property type="match status" value="1"/>
</dbReference>
<dbReference type="SUPFAM" id="SSF51430">
    <property type="entry name" value="NAD(P)-linked oxidoreductase"/>
    <property type="match status" value="1"/>
</dbReference>
<protein>
    <submittedName>
        <fullName evidence="2">Aldo/keto reductase</fullName>
    </submittedName>
</protein>
<sequence>MNKRSFGRTGWQAGEIGFGAWAIGGSWGNVSEQDAEATLHAALDSGVNFLDTADVYGAGRSERLISRVLKQRGGSDVIVATKAGRGLTPHVAEGYTAEALTRFVEASLDRLQTDSLDLVQLHCPPTEIYYRPEVFEALNRMVQAGKLKHYGVSVEKVEEAIKALEYPIVSVQIIYNIFRQRPAELFFKLAQERQVAVIARVPLASGLLTGKLRADSQFAADDHRAFNRNGEAFDIGETFSGVPFDVGLQAVEELRAVVGDVSMAHFALRWILMHEAVSVVIPGARNPEQAVSNARAAELPVLSAEQMDTAKFIYDRLIRPYVHQRW</sequence>
<dbReference type="EMBL" id="JAEQMY010000023">
    <property type="protein sequence ID" value="MBL0405554.1"/>
    <property type="molecule type" value="Genomic_DNA"/>
</dbReference>
<accession>A0A937CYK3</accession>
<keyword evidence="3" id="KW-1185">Reference proteome</keyword>
<proteinExistence type="predicted"/>